<dbReference type="GO" id="GO:0016740">
    <property type="term" value="F:transferase activity"/>
    <property type="evidence" value="ECO:0007669"/>
    <property type="project" value="UniProtKB-KW"/>
</dbReference>
<dbReference type="HAMAP" id="MF_01539">
    <property type="entry name" value="TmcAL"/>
    <property type="match status" value="1"/>
</dbReference>
<dbReference type="InterPro" id="IPR014729">
    <property type="entry name" value="Rossmann-like_a/b/a_fold"/>
</dbReference>
<comment type="similarity">
    <text evidence="2">Belongs to the TmcAL family.</text>
</comment>
<evidence type="ECO:0000256" key="1">
    <source>
        <dbReference type="ARBA" id="ARBA00022694"/>
    </source>
</evidence>
<keyword evidence="4" id="KW-1185">Reference proteome</keyword>
<dbReference type="Proteomes" id="UP000007054">
    <property type="component" value="Chromosome"/>
</dbReference>
<dbReference type="PANTHER" id="PTHR37825:SF1">
    <property type="entry name" value="TRNA(MET) CYTIDINE ACETATE LIGASE"/>
    <property type="match status" value="1"/>
</dbReference>
<keyword evidence="2" id="KW-0547">Nucleotide-binding</keyword>
<sequence>MKISGIVCEYNPFHNGHAYHIAKTRENGATHIVAVMSGNFVQRGDAAVLGKLTRAQIAVASGVDLVLELPVAYSLAPAELFARGAVFLLRGLGCVEELSFGSECGDPARLSQAVKASVSCGKSDAMHQLLREGLPYPRAMRRLVLEQYGEELARVFDGPNNLLAVEYLKAMIFLGAKLQPFTVPRKSAMHDMLEGHSGSIASASFIRSCIEENEEYDELVPLLTAHALAQAGSSGCIGRLRNLERLILYRLRTVTQQELEEQFEMGPGLDGRILGARNSNSLDEALHAIKTKRYPMARIRRLLLCLLMGLRKEDLQTPPPYGRVLALNERGCEILAAAKGKSTIPFATSLAKLGEISPQARRYAELEARAADVYGLATRCITSSEQEYRAKITLTPPQEQETTETTEQE</sequence>
<dbReference type="STRING" id="213810.RUM_02060"/>
<keyword evidence="2" id="KW-0436">Ligase</keyword>
<dbReference type="EMBL" id="FP929052">
    <property type="protein sequence ID" value="CBL16457.1"/>
    <property type="molecule type" value="Genomic_DNA"/>
</dbReference>
<keyword evidence="2" id="KW-0963">Cytoplasm</keyword>
<evidence type="ECO:0000313" key="3">
    <source>
        <dbReference type="EMBL" id="CBL16457.1"/>
    </source>
</evidence>
<reference evidence="3" key="1">
    <citation type="submission" date="2010-03" db="EMBL/GenBank/DDBJ databases">
        <title>The genome sequence of Ruminococcus sp. 18P13.</title>
        <authorList>
            <consortium name="metaHIT consortium -- http://www.metahit.eu/"/>
            <person name="Pajon A."/>
            <person name="Turner K."/>
            <person name="Parkhill J."/>
            <person name="Bernalier A."/>
        </authorList>
    </citation>
    <scope>NUCLEOTIDE SEQUENCE [LARGE SCALE GENOMIC DNA]</scope>
    <source>
        <strain evidence="3">Type strain: 18P13</strain>
    </source>
</reference>
<keyword evidence="2" id="KW-0067">ATP-binding</keyword>
<organism evidence="3 4">
    <name type="scientific">Ruminococcus champanellensis (strain DSM 18848 / JCM 17042 / KCTC 15320 / 18P13)</name>
    <dbReference type="NCBI Taxonomy" id="213810"/>
    <lineage>
        <taxon>Bacteria</taxon>
        <taxon>Bacillati</taxon>
        <taxon>Bacillota</taxon>
        <taxon>Clostridia</taxon>
        <taxon>Eubacteriales</taxon>
        <taxon>Oscillospiraceae</taxon>
        <taxon>Ruminococcus</taxon>
    </lineage>
</organism>
<dbReference type="SUPFAM" id="SSF52374">
    <property type="entry name" value="Nucleotidylyl transferase"/>
    <property type="match status" value="1"/>
</dbReference>
<dbReference type="KEGG" id="rch:RUM_02060"/>
<feature type="binding site" evidence="2">
    <location>
        <position position="101"/>
    </location>
    <ligand>
        <name>ATP</name>
        <dbReference type="ChEBI" id="CHEBI:30616"/>
    </ligand>
</feature>
<dbReference type="GO" id="GO:0006400">
    <property type="term" value="P:tRNA modification"/>
    <property type="evidence" value="ECO:0007669"/>
    <property type="project" value="UniProtKB-UniRule"/>
</dbReference>
<proteinExistence type="inferred from homology"/>
<comment type="catalytic activity">
    <reaction evidence="2">
        <text>cytidine(34) in elongator tRNA(Met) + acetate + ATP = N(4)-acetylcytidine(34) in elongator tRNA(Met) + AMP + diphosphate</text>
        <dbReference type="Rhea" id="RHEA:58144"/>
        <dbReference type="Rhea" id="RHEA-COMP:10693"/>
        <dbReference type="Rhea" id="RHEA-COMP:10694"/>
        <dbReference type="ChEBI" id="CHEBI:30089"/>
        <dbReference type="ChEBI" id="CHEBI:30616"/>
        <dbReference type="ChEBI" id="CHEBI:33019"/>
        <dbReference type="ChEBI" id="CHEBI:74900"/>
        <dbReference type="ChEBI" id="CHEBI:82748"/>
        <dbReference type="ChEBI" id="CHEBI:456215"/>
    </reaction>
</comment>
<dbReference type="GO" id="GO:0005737">
    <property type="term" value="C:cytoplasm"/>
    <property type="evidence" value="ECO:0007669"/>
    <property type="project" value="UniProtKB-SubCell"/>
</dbReference>
<dbReference type="PATRIC" id="fig|213810.4.peg.52"/>
<keyword evidence="3" id="KW-0808">Transferase</keyword>
<dbReference type="InterPro" id="IPR008513">
    <property type="entry name" value="tRNA(Met)_cyd_acetate_ligase"/>
</dbReference>
<dbReference type="AlphaFoldDB" id="D4LA12"/>
<feature type="binding site" evidence="2">
    <location>
        <position position="160"/>
    </location>
    <ligand>
        <name>ATP</name>
        <dbReference type="ChEBI" id="CHEBI:30616"/>
    </ligand>
</feature>
<reference evidence="3" key="2">
    <citation type="submission" date="2010-03" db="EMBL/GenBank/DDBJ databases">
        <authorList>
            <person name="Pajon A."/>
        </authorList>
    </citation>
    <scope>NUCLEOTIDE SEQUENCE</scope>
    <source>
        <strain evidence="3">Type strain: 18P13</strain>
    </source>
</reference>
<accession>D4LA12</accession>
<keyword evidence="2" id="KW-0820">tRNA-binding</keyword>
<protein>
    <recommendedName>
        <fullName evidence="2">tRNA(Met) cytidine acetate ligase</fullName>
        <ecNumber evidence="2">6.3.4.-</ecNumber>
    </recommendedName>
</protein>
<dbReference type="EC" id="6.3.4.-" evidence="2"/>
<comment type="subcellular location">
    <subcellularLocation>
        <location evidence="2">Cytoplasm</location>
    </subcellularLocation>
</comment>
<dbReference type="RefSeq" id="WP_015557364.1">
    <property type="nucleotide sequence ID" value="NC_021039.1"/>
</dbReference>
<dbReference type="GO" id="GO:0016879">
    <property type="term" value="F:ligase activity, forming carbon-nitrogen bonds"/>
    <property type="evidence" value="ECO:0007669"/>
    <property type="project" value="UniProtKB-UniRule"/>
</dbReference>
<comment type="caution">
    <text evidence="2">Lacks conserved residue(s) required for the propagation of feature annotation.</text>
</comment>
<dbReference type="Gene3D" id="3.40.50.620">
    <property type="entry name" value="HUPs"/>
    <property type="match status" value="1"/>
</dbReference>
<comment type="function">
    <text evidence="2">Catalyzes the formation of N(4)-acetylcytidine (ac(4)C) at the wobble position of elongator tRNA(Met), using acetate and ATP as substrates. First activates an acetate ion to form acetyladenylate (Ac-AMP) and then transfers the acetyl group to tRNA to form ac(4)C34.</text>
</comment>
<feature type="binding site" evidence="2">
    <location>
        <begin position="7"/>
        <end position="20"/>
    </location>
    <ligand>
        <name>ATP</name>
        <dbReference type="ChEBI" id="CHEBI:30616"/>
    </ligand>
</feature>
<dbReference type="HOGENOM" id="CLU_038915_0_2_9"/>
<dbReference type="GO" id="GO:0000049">
    <property type="term" value="F:tRNA binding"/>
    <property type="evidence" value="ECO:0007669"/>
    <property type="project" value="UniProtKB-KW"/>
</dbReference>
<dbReference type="Pfam" id="PF05636">
    <property type="entry name" value="HIGH_NTase1"/>
    <property type="match status" value="1"/>
</dbReference>
<keyword evidence="1 2" id="KW-0819">tRNA processing</keyword>
<evidence type="ECO:0000313" key="4">
    <source>
        <dbReference type="Proteomes" id="UP000007054"/>
    </source>
</evidence>
<dbReference type="GO" id="GO:0005524">
    <property type="term" value="F:ATP binding"/>
    <property type="evidence" value="ECO:0007669"/>
    <property type="project" value="UniProtKB-KW"/>
</dbReference>
<gene>
    <name evidence="2" type="primary">tmcAL</name>
    <name evidence="3" type="ordered locus">RUM_02060</name>
</gene>
<name>D4LA12_RUMC1</name>
<evidence type="ECO:0000256" key="2">
    <source>
        <dbReference type="HAMAP-Rule" id="MF_01539"/>
    </source>
</evidence>
<keyword evidence="2" id="KW-0694">RNA-binding</keyword>
<feature type="binding site" evidence="2">
    <location>
        <position position="185"/>
    </location>
    <ligand>
        <name>ATP</name>
        <dbReference type="ChEBI" id="CHEBI:30616"/>
    </ligand>
</feature>
<dbReference type="PANTHER" id="PTHR37825">
    <property type="entry name" value="TRNA(MET) CYTIDINE ACETATE LIGASE"/>
    <property type="match status" value="1"/>
</dbReference>
<dbReference type="BioCyc" id="RCHA213810:RUM_RS00960-MONOMER"/>
<dbReference type="GeneID" id="83155041"/>